<evidence type="ECO:0000256" key="3">
    <source>
        <dbReference type="ARBA" id="ARBA00022692"/>
    </source>
</evidence>
<dbReference type="InterPro" id="IPR036721">
    <property type="entry name" value="RCK_C_sf"/>
</dbReference>
<keyword evidence="3 7" id="KW-0812">Transmembrane</keyword>
<dbReference type="PROSITE" id="PS51202">
    <property type="entry name" value="RCK_C"/>
    <property type="match status" value="1"/>
</dbReference>
<feature type="transmembrane region" description="Helical" evidence="7">
    <location>
        <begin position="28"/>
        <end position="45"/>
    </location>
</feature>
<dbReference type="EMBL" id="CP117417">
    <property type="protein sequence ID" value="WCT77068.1"/>
    <property type="molecule type" value="Genomic_DNA"/>
</dbReference>
<evidence type="ECO:0000256" key="6">
    <source>
        <dbReference type="ARBA" id="ARBA00023136"/>
    </source>
</evidence>
<evidence type="ECO:0000313" key="10">
    <source>
        <dbReference type="Proteomes" id="UP001218231"/>
    </source>
</evidence>
<dbReference type="SUPFAM" id="SSF116726">
    <property type="entry name" value="TrkA C-terminal domain-like"/>
    <property type="match status" value="1"/>
</dbReference>
<feature type="transmembrane region" description="Helical" evidence="7">
    <location>
        <begin position="57"/>
        <end position="76"/>
    </location>
</feature>
<feature type="transmembrane region" description="Helical" evidence="7">
    <location>
        <begin position="134"/>
        <end position="160"/>
    </location>
</feature>
<feature type="transmembrane region" description="Helical" evidence="7">
    <location>
        <begin position="96"/>
        <end position="122"/>
    </location>
</feature>
<evidence type="ECO:0000256" key="1">
    <source>
        <dbReference type="ARBA" id="ARBA00004141"/>
    </source>
</evidence>
<feature type="transmembrane region" description="Helical" evidence="7">
    <location>
        <begin position="565"/>
        <end position="588"/>
    </location>
</feature>
<dbReference type="InterPro" id="IPR051679">
    <property type="entry name" value="DASS-Related_Transporters"/>
</dbReference>
<sequence>MTYAQGLSFALLLGAIAMFVWGRFRYDLVALVVLVIAMATGDVPVKQAFIGFTSDVVIIVGSALVVSAAIARSGVIEWAVGPWLERLRTARVQVPVLAGTTALLSMLTKNVGALAILMPVALRMSRKTGTSPSSLLMPMAFMSLLGGLVTLVGTSTNIIVSQIRQQELGRPFALFDFAPVGLVLTGLGLLTVSVAWRLLPAKRQGAAGLDAASAQTRYATEARITTELAQSGVTIAGLRLSDDGVTLRRLIGPDGAARPALPDAALQADSCLVLEGQDEALDRLFARVPLMHGREKRQPSKAEPGEEMRSIEAVVQEHSLLVGQTAQEVGLNDRFGVRLMGIGRSQERITERLDETTLRAGDVLVLRAGERALPAILTDLDLLPLFERHVKLGDRRRRFLPILVLAAAMLLVAFGVAPVAGAFFGAAVMMMVVGALSPREAYGALEPEVLVLLGALTPISEAVHHSGGSEIIAHVMTGLLDGVAPIFALGLMMAAAMACSPFLHNAPTVLLLGPVAVGVARGLHLNPDAFLMAVATGAGSDFLTPVGHQCNTLVMGPGGYRFGDYWRLGLPLSVMVIVAGTLAIDVFWPL</sequence>
<dbReference type="Pfam" id="PF02080">
    <property type="entry name" value="TrkA_C"/>
    <property type="match status" value="1"/>
</dbReference>
<comment type="subcellular location">
    <subcellularLocation>
        <location evidence="1">Membrane</location>
        <topology evidence="1">Multi-pass membrane protein</topology>
    </subcellularLocation>
</comment>
<keyword evidence="4" id="KW-0677">Repeat</keyword>
<protein>
    <submittedName>
        <fullName evidence="9">SLC13 family permease</fullName>
    </submittedName>
</protein>
<accession>A0ABY7TUX9</accession>
<keyword evidence="6 7" id="KW-0472">Membrane</keyword>
<feature type="domain" description="RCK C-terminal" evidence="8">
    <location>
        <begin position="297"/>
        <end position="382"/>
    </location>
</feature>
<dbReference type="InterPro" id="IPR004680">
    <property type="entry name" value="Cit_transptr-like_dom"/>
</dbReference>
<evidence type="ECO:0000256" key="5">
    <source>
        <dbReference type="ARBA" id="ARBA00022989"/>
    </source>
</evidence>
<gene>
    <name evidence="9" type="ORF">PQ457_14245</name>
</gene>
<keyword evidence="5 7" id="KW-1133">Transmembrane helix</keyword>
<feature type="transmembrane region" description="Helical" evidence="7">
    <location>
        <begin position="7"/>
        <end position="22"/>
    </location>
</feature>
<evidence type="ECO:0000256" key="7">
    <source>
        <dbReference type="SAM" id="Phobius"/>
    </source>
</evidence>
<dbReference type="InterPro" id="IPR006037">
    <property type="entry name" value="RCK_C"/>
</dbReference>
<evidence type="ECO:0000256" key="4">
    <source>
        <dbReference type="ARBA" id="ARBA00022737"/>
    </source>
</evidence>
<reference evidence="9 10" key="1">
    <citation type="submission" date="2023-02" db="EMBL/GenBank/DDBJ databases">
        <title>Genome sequence of Novosphingobium humi KACC 19094.</title>
        <authorList>
            <person name="Kim S."/>
            <person name="Heo J."/>
            <person name="Kwon S.-W."/>
        </authorList>
    </citation>
    <scope>NUCLEOTIDE SEQUENCE [LARGE SCALE GENOMIC DNA]</scope>
    <source>
        <strain evidence="9 10">KACC 19094</strain>
    </source>
</reference>
<dbReference type="Proteomes" id="UP001218231">
    <property type="component" value="Chromosome"/>
</dbReference>
<dbReference type="RefSeq" id="WP_273617462.1">
    <property type="nucleotide sequence ID" value="NZ_CP117417.1"/>
</dbReference>
<evidence type="ECO:0000256" key="2">
    <source>
        <dbReference type="ARBA" id="ARBA00022448"/>
    </source>
</evidence>
<proteinExistence type="predicted"/>
<keyword evidence="10" id="KW-1185">Reference proteome</keyword>
<name>A0ABY7TUX9_9SPHN</name>
<feature type="transmembrane region" description="Helical" evidence="7">
    <location>
        <begin position="172"/>
        <end position="196"/>
    </location>
</feature>
<dbReference type="PANTHER" id="PTHR43652:SF2">
    <property type="entry name" value="BASIC AMINO ACID ANTIPORTER YFCC-RELATED"/>
    <property type="match status" value="1"/>
</dbReference>
<evidence type="ECO:0000313" key="9">
    <source>
        <dbReference type="EMBL" id="WCT77068.1"/>
    </source>
</evidence>
<dbReference type="PANTHER" id="PTHR43652">
    <property type="entry name" value="BASIC AMINO ACID ANTIPORTER YFCC-RELATED"/>
    <property type="match status" value="1"/>
</dbReference>
<organism evidence="9 10">
    <name type="scientific">Novosphingobium humi</name>
    <dbReference type="NCBI Taxonomy" id="2282397"/>
    <lineage>
        <taxon>Bacteria</taxon>
        <taxon>Pseudomonadati</taxon>
        <taxon>Pseudomonadota</taxon>
        <taxon>Alphaproteobacteria</taxon>
        <taxon>Sphingomonadales</taxon>
        <taxon>Sphingomonadaceae</taxon>
        <taxon>Novosphingobium</taxon>
    </lineage>
</organism>
<dbReference type="Gene3D" id="3.30.70.1450">
    <property type="entry name" value="Regulator of K+ conductance, C-terminal domain"/>
    <property type="match status" value="1"/>
</dbReference>
<evidence type="ECO:0000259" key="8">
    <source>
        <dbReference type="PROSITE" id="PS51202"/>
    </source>
</evidence>
<dbReference type="Pfam" id="PF03600">
    <property type="entry name" value="CitMHS"/>
    <property type="match status" value="1"/>
</dbReference>
<feature type="transmembrane region" description="Helical" evidence="7">
    <location>
        <begin position="399"/>
        <end position="432"/>
    </location>
</feature>
<keyword evidence="2" id="KW-0813">Transport</keyword>